<keyword evidence="3" id="KW-1185">Reference proteome</keyword>
<evidence type="ECO:0008006" key="4">
    <source>
        <dbReference type="Google" id="ProtNLM"/>
    </source>
</evidence>
<proteinExistence type="predicted"/>
<evidence type="ECO:0000256" key="1">
    <source>
        <dbReference type="SAM" id="SignalP"/>
    </source>
</evidence>
<name>A0AAP2CLE8_9BACT</name>
<feature type="chain" id="PRO_5042968208" description="Outer membrane beta-barrel protein" evidence="1">
    <location>
        <begin position="20"/>
        <end position="244"/>
    </location>
</feature>
<organism evidence="2 3">
    <name type="scientific">Litoribacter ruber</name>
    <dbReference type="NCBI Taxonomy" id="702568"/>
    <lineage>
        <taxon>Bacteria</taxon>
        <taxon>Pseudomonadati</taxon>
        <taxon>Bacteroidota</taxon>
        <taxon>Cytophagia</taxon>
        <taxon>Cytophagales</taxon>
        <taxon>Cyclobacteriaceae</taxon>
        <taxon>Litoribacter</taxon>
    </lineage>
</organism>
<comment type="caution">
    <text evidence="2">The sequence shown here is derived from an EMBL/GenBank/DDBJ whole genome shotgun (WGS) entry which is preliminary data.</text>
</comment>
<dbReference type="Proteomes" id="UP001319104">
    <property type="component" value="Unassembled WGS sequence"/>
</dbReference>
<evidence type="ECO:0000313" key="2">
    <source>
        <dbReference type="EMBL" id="MBS9525401.1"/>
    </source>
</evidence>
<accession>A0AAP2CLE8</accession>
<evidence type="ECO:0000313" key="3">
    <source>
        <dbReference type="Proteomes" id="UP001319104"/>
    </source>
</evidence>
<dbReference type="AlphaFoldDB" id="A0AAP2CLE8"/>
<protein>
    <recommendedName>
        <fullName evidence="4">Outer membrane beta-barrel protein</fullName>
    </recommendedName>
</protein>
<reference evidence="2 3" key="1">
    <citation type="submission" date="2021-05" db="EMBL/GenBank/DDBJ databases">
        <authorList>
            <person name="Zhang Z.D."/>
            <person name="Osman G."/>
        </authorList>
    </citation>
    <scope>NUCLEOTIDE SEQUENCE [LARGE SCALE GENOMIC DNA]</scope>
    <source>
        <strain evidence="2 3">KCTC 32217</strain>
    </source>
</reference>
<dbReference type="RefSeq" id="WP_213946262.1">
    <property type="nucleotide sequence ID" value="NZ_JAHBGI010000002.1"/>
</dbReference>
<feature type="signal peptide" evidence="1">
    <location>
        <begin position="1"/>
        <end position="19"/>
    </location>
</feature>
<keyword evidence="1" id="KW-0732">Signal</keyword>
<dbReference type="EMBL" id="JAHCMY010000012">
    <property type="protein sequence ID" value="MBS9525401.1"/>
    <property type="molecule type" value="Genomic_DNA"/>
</dbReference>
<sequence length="244" mass="27506">MKRFIAALLFVFVTSPLLAQWSLDVESGIAIQGYNEIRIPNEGGTLFDFNRDFDLQGPVIPVRLRLGFTFAERNHIFALYAPLGLRYEGAAPTTIDFENSTFPQGNNIDGYYQFNSYRLTYRRDIVRNDRWIVGVGFTGKIRDAVVRLQDESSYDFNDDVGFVPLLHLYTEYKLPKWSLYLEGDGLAAPQGRAFDFLIGGRGPIAPNLELKAGYRVLEGGASNDTVYNFTIVNFGVVGLIYTLN</sequence>
<gene>
    <name evidence="2" type="ORF">KI659_15385</name>
</gene>